<sequence>MPVKHPLPSKKHRFFFPALFPARRMHCPVISRYFPYRSFSQLKGYAARHAAADTLRMQLSREVQQQEAGLQKKYRELLDSYKPVQNESQEALYARMNHTDQEKFKLLQEERKLQETRIKSFSSQLDALYAKDLKPYTVEVAAALQQYAGKNKIDMVWYLEDITKALPYYSKEKDITAAIAEMVNRAMLKKE</sequence>
<accession>A0AAU6WQ33</accession>
<protein>
    <submittedName>
        <fullName evidence="1">OmpH family outer membrane protein</fullName>
    </submittedName>
</protein>
<keyword evidence="2" id="KW-1185">Reference proteome</keyword>
<dbReference type="Proteomes" id="UP001463665">
    <property type="component" value="Chromosome"/>
</dbReference>
<dbReference type="Pfam" id="PF03938">
    <property type="entry name" value="OmpH"/>
    <property type="match status" value="1"/>
</dbReference>
<dbReference type="AlphaFoldDB" id="A0AAU6WQ33"/>
<name>A0AAU6WQ33_9FLAO</name>
<dbReference type="RefSeq" id="WP_345766328.1">
    <property type="nucleotide sequence ID" value="NZ_CP154834.1"/>
</dbReference>
<evidence type="ECO:0000313" key="2">
    <source>
        <dbReference type="Proteomes" id="UP001463665"/>
    </source>
</evidence>
<evidence type="ECO:0000313" key="1">
    <source>
        <dbReference type="EMBL" id="XAO74037.1"/>
    </source>
</evidence>
<gene>
    <name evidence="1" type="ORF">AAFP95_20585</name>
</gene>
<dbReference type="Gene3D" id="3.30.910.20">
    <property type="entry name" value="Skp domain"/>
    <property type="match status" value="1"/>
</dbReference>
<dbReference type="GO" id="GO:0051082">
    <property type="term" value="F:unfolded protein binding"/>
    <property type="evidence" value="ECO:0007669"/>
    <property type="project" value="InterPro"/>
</dbReference>
<dbReference type="InterPro" id="IPR024930">
    <property type="entry name" value="Skp_dom_sf"/>
</dbReference>
<dbReference type="SUPFAM" id="SSF111384">
    <property type="entry name" value="OmpH-like"/>
    <property type="match status" value="1"/>
</dbReference>
<dbReference type="InterPro" id="IPR005632">
    <property type="entry name" value="Chaperone_Skp"/>
</dbReference>
<organism evidence="1 2">
    <name type="scientific">Chryseobacterium endophyticum</name>
    <dbReference type="NCBI Taxonomy" id="1854762"/>
    <lineage>
        <taxon>Bacteria</taxon>
        <taxon>Pseudomonadati</taxon>
        <taxon>Bacteroidota</taxon>
        <taxon>Flavobacteriia</taxon>
        <taxon>Flavobacteriales</taxon>
        <taxon>Weeksellaceae</taxon>
        <taxon>Chryseobacterium group</taxon>
        <taxon>Chryseobacterium</taxon>
    </lineage>
</organism>
<proteinExistence type="predicted"/>
<reference evidence="1 2" key="1">
    <citation type="submission" date="2024-04" db="EMBL/GenBank/DDBJ databases">
        <title>Genome sequencing and assembly of rice foliar adapted Chryseobacterium endophyticum OsEnb-ALM-A6.</title>
        <authorList>
            <person name="Kumar S."/>
            <person name="Javed M."/>
            <person name="Chouhan V."/>
            <person name="Charishma K."/>
            <person name="Patel A."/>
            <person name="Kumar M."/>
            <person name="Sahu K.P."/>
            <person name="Kumar A."/>
        </authorList>
    </citation>
    <scope>NUCLEOTIDE SEQUENCE [LARGE SCALE GENOMIC DNA]</scope>
    <source>
        <strain evidence="1 2">OsEnb-ALM-A6</strain>
    </source>
</reference>
<dbReference type="EMBL" id="CP154834">
    <property type="protein sequence ID" value="XAO74037.1"/>
    <property type="molecule type" value="Genomic_DNA"/>
</dbReference>